<sequence length="60" mass="6129">PTPKFFKKIRNIGLMLTAISGVIATAPISLPAVLVTVAGYLAVAGGIASAISQTAVYRDN</sequence>
<accession>A0A2W5EDD1</accession>
<feature type="transmembrane region" description="Helical" evidence="1">
    <location>
        <begin position="38"/>
        <end position="57"/>
    </location>
</feature>
<proteinExistence type="predicted"/>
<protein>
    <submittedName>
        <fullName evidence="2">Uncharacterized protein</fullName>
    </submittedName>
</protein>
<comment type="caution">
    <text evidence="2">The sequence shown here is derived from an EMBL/GenBank/DDBJ whole genome shotgun (WGS) entry which is preliminary data.</text>
</comment>
<dbReference type="EMBL" id="QFOI01000690">
    <property type="protein sequence ID" value="PZP39160.1"/>
    <property type="molecule type" value="Genomic_DNA"/>
</dbReference>
<keyword evidence="1" id="KW-0472">Membrane</keyword>
<organism evidence="2 3">
    <name type="scientific">Pseudopedobacter saltans</name>
    <dbReference type="NCBI Taxonomy" id="151895"/>
    <lineage>
        <taxon>Bacteria</taxon>
        <taxon>Pseudomonadati</taxon>
        <taxon>Bacteroidota</taxon>
        <taxon>Sphingobacteriia</taxon>
        <taxon>Sphingobacteriales</taxon>
        <taxon>Sphingobacteriaceae</taxon>
        <taxon>Pseudopedobacter</taxon>
    </lineage>
</organism>
<feature type="non-terminal residue" evidence="2">
    <location>
        <position position="1"/>
    </location>
</feature>
<name>A0A2W5EDD1_9SPHI</name>
<evidence type="ECO:0000313" key="3">
    <source>
        <dbReference type="Proteomes" id="UP000249645"/>
    </source>
</evidence>
<dbReference type="Proteomes" id="UP000249645">
    <property type="component" value="Unassembled WGS sequence"/>
</dbReference>
<evidence type="ECO:0000313" key="2">
    <source>
        <dbReference type="EMBL" id="PZP39160.1"/>
    </source>
</evidence>
<reference evidence="2 3" key="1">
    <citation type="submission" date="2017-11" db="EMBL/GenBank/DDBJ databases">
        <title>Infants hospitalized years apart are colonized by the same room-sourced microbial strains.</title>
        <authorList>
            <person name="Brooks B."/>
            <person name="Olm M.R."/>
            <person name="Firek B.A."/>
            <person name="Baker R."/>
            <person name="Thomas B.C."/>
            <person name="Morowitz M.J."/>
            <person name="Banfield J.F."/>
        </authorList>
    </citation>
    <scope>NUCLEOTIDE SEQUENCE [LARGE SCALE GENOMIC DNA]</scope>
    <source>
        <strain evidence="2">S2_009_000_R2_76</strain>
    </source>
</reference>
<dbReference type="AlphaFoldDB" id="A0A2W5EDD1"/>
<keyword evidence="1" id="KW-0812">Transmembrane</keyword>
<gene>
    <name evidence="2" type="ORF">DI598_20170</name>
</gene>
<feature type="transmembrane region" description="Helical" evidence="1">
    <location>
        <begin position="12"/>
        <end position="32"/>
    </location>
</feature>
<keyword evidence="1" id="KW-1133">Transmembrane helix</keyword>
<evidence type="ECO:0000256" key="1">
    <source>
        <dbReference type="SAM" id="Phobius"/>
    </source>
</evidence>